<proteinExistence type="predicted"/>
<dbReference type="Proteomes" id="UP000024335">
    <property type="component" value="Segment"/>
</dbReference>
<dbReference type="Gene3D" id="3.40.50.10400">
    <property type="entry name" value="Hypothetical protein PA1492"/>
    <property type="match status" value="1"/>
</dbReference>
<dbReference type="KEGG" id="vg:19686291"/>
<protein>
    <recommendedName>
        <fullName evidence="3">DUF4406 domain-containing protein</fullName>
    </recommendedName>
</protein>
<organism evidence="1 2">
    <name type="scientific">Dinoroseobacter phage DFL12phi1</name>
    <dbReference type="NCBI Taxonomy" id="1477404"/>
    <lineage>
        <taxon>Viruses</taxon>
        <taxon>Duplodnaviria</taxon>
        <taxon>Heunggongvirae</taxon>
        <taxon>Uroviricota</taxon>
        <taxon>Caudoviricetes</taxon>
        <taxon>Schitoviridae</taxon>
        <taxon>Rhodovirinae</taxon>
        <taxon>Baltimorevirus</taxon>
        <taxon>Baltimorevirus DFL12</taxon>
    </lineage>
</organism>
<sequence length="112" mass="12687">MPDFKVYIAGPMSGIEDHNKPAFLKAEEDVVSMLAGETKEIFNPINHEASLMVQQGLVRDTQEAYRLCMAIDCEYICKHATHIYMLKGWENSKGAMAEWTLAKCLGLGIWYE</sequence>
<dbReference type="RefSeq" id="YP_009043767.1">
    <property type="nucleotide sequence ID" value="NC_024367.1"/>
</dbReference>
<dbReference type="InterPro" id="IPR025518">
    <property type="entry name" value="DUF4406"/>
</dbReference>
<evidence type="ECO:0000313" key="1">
    <source>
        <dbReference type="EMBL" id="AHX01047.1"/>
    </source>
</evidence>
<reference evidence="1" key="1">
    <citation type="submission" date="2014-05" db="EMBL/GenBank/DDBJ databases">
        <title>Complete genome sequence of bacteriophage DFL12phi1, which infects Dinoroseobacter shibae.</title>
        <authorList>
            <person name="Ji J."/>
            <person name="Zhang R."/>
            <person name="Jiao N."/>
        </authorList>
    </citation>
    <scope>NUCLEOTIDE SEQUENCE [LARGE SCALE GENOMIC DNA]</scope>
</reference>
<dbReference type="GeneID" id="19686291"/>
<evidence type="ECO:0008006" key="3">
    <source>
        <dbReference type="Google" id="ProtNLM"/>
    </source>
</evidence>
<evidence type="ECO:0000313" key="2">
    <source>
        <dbReference type="Proteomes" id="UP000024335"/>
    </source>
</evidence>
<dbReference type="SUPFAM" id="SSF52309">
    <property type="entry name" value="N-(deoxy)ribosyltransferase-like"/>
    <property type="match status" value="1"/>
</dbReference>
<name>A0A023NGH8_9CAUD</name>
<dbReference type="OrthoDB" id="21476at10239"/>
<dbReference type="Pfam" id="PF14359">
    <property type="entry name" value="DUF4406"/>
    <property type="match status" value="1"/>
</dbReference>
<dbReference type="EMBL" id="KJ621082">
    <property type="protein sequence ID" value="AHX01047.1"/>
    <property type="molecule type" value="Genomic_DNA"/>
</dbReference>
<accession>A0A023NGH8</accession>
<gene>
    <name evidence="1" type="ORF">DFL12P1_0001</name>
</gene>
<keyword evidence="2" id="KW-1185">Reference proteome</keyword>